<evidence type="ECO:0000256" key="1">
    <source>
        <dbReference type="ARBA" id="ARBA00004141"/>
    </source>
</evidence>
<feature type="transmembrane region" description="Helical" evidence="5">
    <location>
        <begin position="336"/>
        <end position="360"/>
    </location>
</feature>
<feature type="transmembrane region" description="Helical" evidence="5">
    <location>
        <begin position="122"/>
        <end position="141"/>
    </location>
</feature>
<dbReference type="CDD" id="cd13128">
    <property type="entry name" value="MATE_Wzx_like"/>
    <property type="match status" value="1"/>
</dbReference>
<reference evidence="7" key="2">
    <citation type="submission" date="2011-02" db="EMBL/GenBank/DDBJ databases">
        <title>The complete genome of Pedobacter saltans DSM 12145.</title>
        <authorList>
            <consortium name="US DOE Joint Genome Institute (JGI-PGF)"/>
            <person name="Lucas S."/>
            <person name="Copeland A."/>
            <person name="Lapidus A."/>
            <person name="Bruce D."/>
            <person name="Goodwin L."/>
            <person name="Pitluck S."/>
            <person name="Kyrpides N."/>
            <person name="Mavromatis K."/>
            <person name="Pagani I."/>
            <person name="Ivanova N."/>
            <person name="Ovchinnikova G."/>
            <person name="Lu M."/>
            <person name="Detter J.C."/>
            <person name="Han C."/>
            <person name="Land M."/>
            <person name="Hauser L."/>
            <person name="Markowitz V."/>
            <person name="Cheng J.-F."/>
            <person name="Hugenholtz P."/>
            <person name="Woyke T."/>
            <person name="Wu D."/>
            <person name="Tindall B."/>
            <person name="Pomrenke H.G."/>
            <person name="Brambilla E."/>
            <person name="Klenk H.-P."/>
            <person name="Eisen J.A."/>
        </authorList>
    </citation>
    <scope>NUCLEOTIDE SEQUENCE [LARGE SCALE GENOMIC DNA]</scope>
    <source>
        <strain evidence="7">ATCC 51119 / DSM 12145 / JCM 21818 / LMG 10337 / NBRC 100064 / NCIMB 13643</strain>
    </source>
</reference>
<feature type="transmembrane region" description="Helical" evidence="5">
    <location>
        <begin position="267"/>
        <end position="284"/>
    </location>
</feature>
<sequence length="446" mass="50138">MKFPVIPGFDANAFQKYLKNTGFLLVGKVGSLIIKMLVGFAVANYLGKAQNGILNYANSFVIVFLAIAALGLDQFVVREFVKNEEKKETILGTSVRLKLLGVLLILPLIYCIYPLYSNPQTPVEYVLIVALTGFFQAFNVLDSFYQAQVKAKNIMIVNIVANILSAILKLLFIFLHLPIIWFIWAFVIDAALLSIGYCSIYRKKEGSIFDWHFNKKLARNLLSKSWPLMFSAVLVSIYMKIDQLMIGRMLGEDSLGIYSTVVPLSEAWYFVPIAIVSSVFPAIITAKKQNEQRYQKRLQNLYDLMVLISVLIALMVSILAPYIYKIAYKPEYFSGASVLSIHVWAGVFVFLGSASGQFLINEGYTNISLYRTAIGAAVNICLNLLLLPLIGIKGAAWASLIAYACATFTIFLFRNSRKQGLMMLKSLFFISLFQQAINWRRNKINS</sequence>
<dbReference type="EMBL" id="CP002545">
    <property type="protein sequence ID" value="ADY53735.1"/>
    <property type="molecule type" value="Genomic_DNA"/>
</dbReference>
<feature type="transmembrane region" description="Helical" evidence="5">
    <location>
        <begin position="181"/>
        <end position="200"/>
    </location>
</feature>
<accession>F0SBA8</accession>
<evidence type="ECO:0000256" key="4">
    <source>
        <dbReference type="ARBA" id="ARBA00023136"/>
    </source>
</evidence>
<keyword evidence="3 5" id="KW-1133">Transmembrane helix</keyword>
<dbReference type="HOGENOM" id="CLU_022017_6_3_10"/>
<keyword evidence="4 5" id="KW-0472">Membrane</keyword>
<comment type="subcellular location">
    <subcellularLocation>
        <location evidence="1">Membrane</location>
        <topology evidence="1">Multi-pass membrane protein</topology>
    </subcellularLocation>
</comment>
<dbReference type="PANTHER" id="PTHR43424">
    <property type="entry name" value="LOCUS PUTATIVE PROTEIN 1-RELATED"/>
    <property type="match status" value="1"/>
</dbReference>
<dbReference type="RefSeq" id="WP_013634220.1">
    <property type="nucleotide sequence ID" value="NC_015177.1"/>
</dbReference>
<feature type="transmembrane region" description="Helical" evidence="5">
    <location>
        <begin position="53"/>
        <end position="76"/>
    </location>
</feature>
<evidence type="ECO:0000256" key="5">
    <source>
        <dbReference type="SAM" id="Phobius"/>
    </source>
</evidence>
<feature type="transmembrane region" description="Helical" evidence="5">
    <location>
        <begin position="153"/>
        <end position="175"/>
    </location>
</feature>
<dbReference type="OrthoDB" id="88014at2"/>
<evidence type="ECO:0000313" key="6">
    <source>
        <dbReference type="EMBL" id="ADY53735.1"/>
    </source>
</evidence>
<dbReference type="AlphaFoldDB" id="F0SBA8"/>
<dbReference type="Pfam" id="PF01943">
    <property type="entry name" value="Polysacc_synt"/>
    <property type="match status" value="1"/>
</dbReference>
<feature type="transmembrane region" description="Helical" evidence="5">
    <location>
        <begin position="304"/>
        <end position="324"/>
    </location>
</feature>
<evidence type="ECO:0000256" key="3">
    <source>
        <dbReference type="ARBA" id="ARBA00022989"/>
    </source>
</evidence>
<feature type="transmembrane region" description="Helical" evidence="5">
    <location>
        <begin position="221"/>
        <end position="241"/>
    </location>
</feature>
<dbReference type="InterPro" id="IPR052556">
    <property type="entry name" value="PolySynth_Transporter"/>
</dbReference>
<feature type="transmembrane region" description="Helical" evidence="5">
    <location>
        <begin position="97"/>
        <end position="116"/>
    </location>
</feature>
<feature type="transmembrane region" description="Helical" evidence="5">
    <location>
        <begin position="21"/>
        <end position="47"/>
    </location>
</feature>
<proteinExistence type="predicted"/>
<dbReference type="InterPro" id="IPR002797">
    <property type="entry name" value="Polysacc_synth"/>
</dbReference>
<name>F0SBA8_PSESL</name>
<feature type="transmembrane region" description="Helical" evidence="5">
    <location>
        <begin position="372"/>
        <end position="390"/>
    </location>
</feature>
<organism evidence="6 7">
    <name type="scientific">Pseudopedobacter saltans (strain ATCC 51119 / DSM 12145 / JCM 21818 / CCUG 39354 / LMG 10337 / NBRC 100064 / NCIMB 13643)</name>
    <name type="common">Pedobacter saltans</name>
    <dbReference type="NCBI Taxonomy" id="762903"/>
    <lineage>
        <taxon>Bacteria</taxon>
        <taxon>Pseudomonadati</taxon>
        <taxon>Bacteroidota</taxon>
        <taxon>Sphingobacteriia</taxon>
        <taxon>Sphingobacteriales</taxon>
        <taxon>Sphingobacteriaceae</taxon>
        <taxon>Pseudopedobacter</taxon>
    </lineage>
</organism>
<dbReference type="PANTHER" id="PTHR43424:SF1">
    <property type="entry name" value="LOCUS PUTATIVE PROTEIN 1-RELATED"/>
    <property type="match status" value="1"/>
</dbReference>
<dbReference type="eggNOG" id="COG2244">
    <property type="taxonomic scope" value="Bacteria"/>
</dbReference>
<evidence type="ECO:0000313" key="7">
    <source>
        <dbReference type="Proteomes" id="UP000000310"/>
    </source>
</evidence>
<keyword evidence="2 5" id="KW-0812">Transmembrane</keyword>
<gene>
    <name evidence="6" type="ordered locus">Pedsa_3199</name>
</gene>
<dbReference type="STRING" id="762903.Pedsa_3199"/>
<dbReference type="GO" id="GO:0016020">
    <property type="term" value="C:membrane"/>
    <property type="evidence" value="ECO:0007669"/>
    <property type="project" value="UniProtKB-SubCell"/>
</dbReference>
<feature type="transmembrane region" description="Helical" evidence="5">
    <location>
        <begin position="396"/>
        <end position="413"/>
    </location>
</feature>
<protein>
    <submittedName>
        <fullName evidence="6">Polysaccharide biosynthesis protein</fullName>
    </submittedName>
</protein>
<evidence type="ECO:0000256" key="2">
    <source>
        <dbReference type="ARBA" id="ARBA00022692"/>
    </source>
</evidence>
<dbReference type="Proteomes" id="UP000000310">
    <property type="component" value="Chromosome"/>
</dbReference>
<keyword evidence="7" id="KW-1185">Reference proteome</keyword>
<reference evidence="6 7" key="1">
    <citation type="journal article" date="2011" name="Stand. Genomic Sci.">
        <title>Complete genome sequence of the gliding, heparinolytic Pedobacter saltans type strain (113).</title>
        <authorList>
            <person name="Liolios K."/>
            <person name="Sikorski J."/>
            <person name="Lu M."/>
            <person name="Nolan M."/>
            <person name="Lapidus A."/>
            <person name="Lucas S."/>
            <person name="Hammon N."/>
            <person name="Deshpande S."/>
            <person name="Cheng J.F."/>
            <person name="Tapia R."/>
            <person name="Han C."/>
            <person name="Goodwin L."/>
            <person name="Pitluck S."/>
            <person name="Huntemann M."/>
            <person name="Ivanova N."/>
            <person name="Pagani I."/>
            <person name="Mavromatis K."/>
            <person name="Ovchinikova G."/>
            <person name="Pati A."/>
            <person name="Chen A."/>
            <person name="Palaniappan K."/>
            <person name="Land M."/>
            <person name="Hauser L."/>
            <person name="Brambilla E.M."/>
            <person name="Kotsyurbenko O."/>
            <person name="Rohde M."/>
            <person name="Tindall B.J."/>
            <person name="Abt B."/>
            <person name="Goker M."/>
            <person name="Detter J.C."/>
            <person name="Woyke T."/>
            <person name="Bristow J."/>
            <person name="Eisen J.A."/>
            <person name="Markowitz V."/>
            <person name="Hugenholtz P."/>
            <person name="Klenk H.P."/>
            <person name="Kyrpides N.C."/>
        </authorList>
    </citation>
    <scope>NUCLEOTIDE SEQUENCE [LARGE SCALE GENOMIC DNA]</scope>
    <source>
        <strain evidence="7">ATCC 51119 / DSM 12145 / JCM 21818 / LMG 10337 / NBRC 100064 / NCIMB 13643</strain>
    </source>
</reference>
<dbReference type="KEGG" id="psn:Pedsa_3199"/>